<keyword evidence="5" id="KW-0067">ATP-binding</keyword>
<dbReference type="InterPro" id="IPR058660">
    <property type="entry name" value="WHD_DnaB"/>
</dbReference>
<proteinExistence type="inferred from homology"/>
<accession>A0A3N9UKV5</accession>
<evidence type="ECO:0000313" key="6">
    <source>
        <dbReference type="Proteomes" id="UP000274033"/>
    </source>
</evidence>
<feature type="region of interest" description="Disordered" evidence="2">
    <location>
        <begin position="392"/>
        <end position="449"/>
    </location>
</feature>
<feature type="compositionally biased region" description="Basic and acidic residues" evidence="2">
    <location>
        <begin position="416"/>
        <end position="435"/>
    </location>
</feature>
<feature type="domain" description="DnaB/C C-terminal" evidence="3">
    <location>
        <begin position="323"/>
        <end position="380"/>
    </location>
</feature>
<evidence type="ECO:0000259" key="3">
    <source>
        <dbReference type="Pfam" id="PF07261"/>
    </source>
</evidence>
<dbReference type="InterPro" id="IPR006343">
    <property type="entry name" value="DnaB/C_C"/>
</dbReference>
<dbReference type="EMBL" id="RRCT01000001">
    <property type="protein sequence ID" value="RQW76520.1"/>
    <property type="molecule type" value="Genomic_DNA"/>
</dbReference>
<dbReference type="Proteomes" id="UP000274033">
    <property type="component" value="Unassembled WGS sequence"/>
</dbReference>
<evidence type="ECO:0000313" key="5">
    <source>
        <dbReference type="EMBL" id="RQW76520.1"/>
    </source>
</evidence>
<evidence type="ECO:0000259" key="4">
    <source>
        <dbReference type="Pfam" id="PF25888"/>
    </source>
</evidence>
<comment type="caution">
    <text evidence="5">The sequence shown here is derived from an EMBL/GenBank/DDBJ whole genome shotgun (WGS) entry which is preliminary data.</text>
</comment>
<keyword evidence="5" id="KW-0347">Helicase</keyword>
<dbReference type="AlphaFoldDB" id="A0A3N9UKV5"/>
<gene>
    <name evidence="5" type="ORF">EBB45_02930</name>
</gene>
<protein>
    <submittedName>
        <fullName evidence="5">Helicase DnaB</fullName>
    </submittedName>
</protein>
<organism evidence="5 6">
    <name type="scientific">Lysinibacillus composti</name>
    <dbReference type="NCBI Taxonomy" id="720633"/>
    <lineage>
        <taxon>Bacteria</taxon>
        <taxon>Bacillati</taxon>
        <taxon>Bacillota</taxon>
        <taxon>Bacilli</taxon>
        <taxon>Bacillales</taxon>
        <taxon>Bacillaceae</taxon>
        <taxon>Lysinibacillus</taxon>
    </lineage>
</organism>
<comment type="similarity">
    <text evidence="1">Belongs to the DnaB/DnaD family.</text>
</comment>
<dbReference type="Pfam" id="PF07261">
    <property type="entry name" value="DnaB_2"/>
    <property type="match status" value="1"/>
</dbReference>
<sequence>MVHLYKEVQPLDHFEIQLPHSLSTNERQLITLFYQPLTGPEPISLFLTLWAEGEDSTNTLFTHYHLMNVLDMSIGKVFEARIALEAIGLLRTWRKDQENGRSFIYELVRPLDATSFFDDPLLSMFLFSKIGEQAYRKLRKRFIKPDHKQAYQEVSRTFIDVYKPVHTNVPQDLLGHEGNKSIKNYPFYYASFDFNLLMSGLSEQLIPSSSITVEIKESIAKLAFLYQLTPLDMQKVVILALDDQMNISRERLRKAAADFYKLTVSKDAPKLEKTFNQPRELQQEQQSQTLTKEQELLQYLEKTPPIQVLRDINNGKEPLTSSVELADDLILKHGMPVGVVNVLLEYVMLTTDMKLPRKYVERIADHWIRKNLKTAKEAMELARTERDQYVQWKNENDNKQQPNSAVYKKSNRKNTRREEQVPEWFYKRNEPKTEEEQQSENSAIDFEQERQKILQKLGVEDGQVK</sequence>
<keyword evidence="6" id="KW-1185">Reference proteome</keyword>
<name>A0A3N9UKV5_9BACI</name>
<feature type="domain" description="Replicative helicase loading/DNA remodeling protein DnaB N-terminal winged helix" evidence="4">
    <location>
        <begin position="9"/>
        <end position="254"/>
    </location>
</feature>
<keyword evidence="5" id="KW-0547">Nucleotide-binding</keyword>
<reference evidence="5 6" key="1">
    <citation type="journal article" date="2013" name="J. Microbiol.">
        <title>Lysinibacillus chungkukjangi sp. nov., isolated from Chungkukjang, Korean fermented soybean food.</title>
        <authorList>
            <person name="Kim S.J."/>
            <person name="Jang Y.H."/>
            <person name="Hamada M."/>
            <person name="Ahn J.H."/>
            <person name="Weon H.Y."/>
            <person name="Suzuki K."/>
            <person name="Whang K.S."/>
            <person name="Kwon S.W."/>
        </authorList>
    </citation>
    <scope>NUCLEOTIDE SEQUENCE [LARGE SCALE GENOMIC DNA]</scope>
    <source>
        <strain evidence="5 6">MCCC 1A12701</strain>
    </source>
</reference>
<keyword evidence="5" id="KW-0378">Hydrolase</keyword>
<dbReference type="RefSeq" id="WP_124762431.1">
    <property type="nucleotide sequence ID" value="NZ_JAFBDY010000001.1"/>
</dbReference>
<evidence type="ECO:0000256" key="2">
    <source>
        <dbReference type="SAM" id="MobiDB-lite"/>
    </source>
</evidence>
<dbReference type="Pfam" id="PF25888">
    <property type="entry name" value="WHD_DnaB"/>
    <property type="match status" value="1"/>
</dbReference>
<dbReference type="GO" id="GO:0004386">
    <property type="term" value="F:helicase activity"/>
    <property type="evidence" value="ECO:0007669"/>
    <property type="project" value="UniProtKB-KW"/>
</dbReference>
<evidence type="ECO:0000256" key="1">
    <source>
        <dbReference type="ARBA" id="ARBA00093462"/>
    </source>
</evidence>
<dbReference type="OrthoDB" id="2082007at2"/>